<dbReference type="PANTHER" id="PTHR31718:SF32">
    <property type="entry name" value="EMBRYO-SPECIFIC PROTEIN ATS3B"/>
    <property type="match status" value="1"/>
</dbReference>
<dbReference type="CDD" id="cd00113">
    <property type="entry name" value="PLAT"/>
    <property type="match status" value="1"/>
</dbReference>
<dbReference type="SUPFAM" id="SSF49723">
    <property type="entry name" value="Lipase/lipooxygenase domain (PLAT/LH2 domain)"/>
    <property type="match status" value="1"/>
</dbReference>
<feature type="signal peptide" evidence="1">
    <location>
        <begin position="1"/>
        <end position="20"/>
    </location>
</feature>
<dbReference type="EMBL" id="OIVN01000821">
    <property type="protein sequence ID" value="SPC86049.1"/>
    <property type="molecule type" value="Genomic_DNA"/>
</dbReference>
<sequence>MMKALFVVLQFAFIFTLSEAQSSILQPQADKSFNITYIQSLTSCSYTAVITTSCSSVEYTRDQITISFGDAYGNQIYAPSLDHPSSRAFERCSSDTFQISGPCANRICYVYLFLTGPDGWKPESVKIGYNTTAVTFYYNTFIPNDIWYGFNLCQSASSHQISSRSWFMYGILGLVLSALM</sequence>
<accession>A0A2N9FGP4</accession>
<gene>
    <name evidence="2" type="ORF">FSB_LOCUS13931</name>
</gene>
<dbReference type="InterPro" id="IPR036392">
    <property type="entry name" value="PLAT/LH2_dom_sf"/>
</dbReference>
<dbReference type="PANTHER" id="PTHR31718">
    <property type="entry name" value="PLAT DOMAIN-CONTAINING PROTEIN"/>
    <property type="match status" value="1"/>
</dbReference>
<name>A0A2N9FGP4_FAGSY</name>
<dbReference type="AlphaFoldDB" id="A0A2N9FGP4"/>
<evidence type="ECO:0000313" key="2">
    <source>
        <dbReference type="EMBL" id="SPC86049.1"/>
    </source>
</evidence>
<dbReference type="Pfam" id="PF06232">
    <property type="entry name" value="ATS3"/>
    <property type="match status" value="1"/>
</dbReference>
<evidence type="ECO:0000256" key="1">
    <source>
        <dbReference type="SAM" id="SignalP"/>
    </source>
</evidence>
<proteinExistence type="predicted"/>
<feature type="chain" id="PRO_5014983751" description="Embryo-specific protein ATS3B" evidence="1">
    <location>
        <begin position="21"/>
        <end position="180"/>
    </location>
</feature>
<protein>
    <recommendedName>
        <fullName evidence="3">Embryo-specific protein ATS3B</fullName>
    </recommendedName>
</protein>
<keyword evidence="1" id="KW-0732">Signal</keyword>
<evidence type="ECO:0008006" key="3">
    <source>
        <dbReference type="Google" id="ProtNLM"/>
    </source>
</evidence>
<reference evidence="2" key="1">
    <citation type="submission" date="2018-02" db="EMBL/GenBank/DDBJ databases">
        <authorList>
            <person name="Cohen D.B."/>
            <person name="Kent A.D."/>
        </authorList>
    </citation>
    <scope>NUCLEOTIDE SEQUENCE</scope>
</reference>
<dbReference type="Gene3D" id="2.60.60.20">
    <property type="entry name" value="PLAT/LH2 domain"/>
    <property type="match status" value="1"/>
</dbReference>
<organism evidence="2">
    <name type="scientific">Fagus sylvatica</name>
    <name type="common">Beechnut</name>
    <dbReference type="NCBI Taxonomy" id="28930"/>
    <lineage>
        <taxon>Eukaryota</taxon>
        <taxon>Viridiplantae</taxon>
        <taxon>Streptophyta</taxon>
        <taxon>Embryophyta</taxon>
        <taxon>Tracheophyta</taxon>
        <taxon>Spermatophyta</taxon>
        <taxon>Magnoliopsida</taxon>
        <taxon>eudicotyledons</taxon>
        <taxon>Gunneridae</taxon>
        <taxon>Pentapetalae</taxon>
        <taxon>rosids</taxon>
        <taxon>fabids</taxon>
        <taxon>Fagales</taxon>
        <taxon>Fagaceae</taxon>
        <taxon>Fagus</taxon>
    </lineage>
</organism>
<dbReference type="InterPro" id="IPR010417">
    <property type="entry name" value="Embryo-specific_ATS3"/>
</dbReference>